<evidence type="ECO:0000313" key="3">
    <source>
        <dbReference type="EMBL" id="ERL84458.1"/>
    </source>
</evidence>
<dbReference type="PANTHER" id="PTHR11012">
    <property type="entry name" value="PROTEIN KINASE-LIKE DOMAIN-CONTAINING"/>
    <property type="match status" value="1"/>
</dbReference>
<dbReference type="Pfam" id="PF02958">
    <property type="entry name" value="EcKL"/>
    <property type="match status" value="1"/>
</dbReference>
<dbReference type="InterPro" id="IPR004119">
    <property type="entry name" value="EcKL"/>
</dbReference>
<dbReference type="PANTHER" id="PTHR11012:SF30">
    <property type="entry name" value="PROTEIN KINASE-LIKE DOMAIN-CONTAINING"/>
    <property type="match status" value="1"/>
</dbReference>
<gene>
    <name evidence="4" type="primary">109545372</name>
    <name evidence="3" type="ORF">D910_01890</name>
    <name evidence="2" type="ORF">YQE_12758</name>
</gene>
<dbReference type="STRING" id="77166.N6SZC5"/>
<feature type="non-terminal residue" evidence="2">
    <location>
        <position position="1"/>
    </location>
</feature>
<feature type="domain" description="CHK kinase-like" evidence="1">
    <location>
        <begin position="122"/>
        <end position="313"/>
    </location>
</feature>
<dbReference type="SUPFAM" id="SSF56112">
    <property type="entry name" value="Protein kinase-like (PK-like)"/>
    <property type="match status" value="1"/>
</dbReference>
<reference evidence="5 6" key="1">
    <citation type="journal article" date="2013" name="Genome Biol.">
        <title>Draft genome of the mountain pine beetle, Dendroctonus ponderosae Hopkins, a major forest pest.</title>
        <authorList>
            <person name="Keeling C.I."/>
            <person name="Yuen M.M."/>
            <person name="Liao N.Y."/>
            <person name="Docking T.R."/>
            <person name="Chan S.K."/>
            <person name="Taylor G.A."/>
            <person name="Palmquist D.L."/>
            <person name="Jackman S.D."/>
            <person name="Nguyen A."/>
            <person name="Li M."/>
            <person name="Henderson H."/>
            <person name="Janes J.K."/>
            <person name="Zhao Y."/>
            <person name="Pandoh P."/>
            <person name="Moore R."/>
            <person name="Sperling F.A."/>
            <person name="Huber D.P."/>
            <person name="Birol I."/>
            <person name="Jones S.J."/>
            <person name="Bohlmann J."/>
        </authorList>
    </citation>
    <scope>NUCLEOTIDE SEQUENCE</scope>
</reference>
<dbReference type="EnsemblMetazoa" id="XM_019916036.1">
    <property type="protein sequence ID" value="XP_019771595.1"/>
    <property type="gene ID" value="LOC109545372"/>
</dbReference>
<dbReference type="AlphaFoldDB" id="N6SZC5"/>
<evidence type="ECO:0000313" key="5">
    <source>
        <dbReference type="Proteomes" id="UP000019118"/>
    </source>
</evidence>
<name>N6SZC5_DENPD</name>
<dbReference type="Proteomes" id="UP000030742">
    <property type="component" value="Unassembled WGS sequence"/>
</dbReference>
<dbReference type="HOGENOM" id="CLU_010718_6_0_1"/>
<protein>
    <recommendedName>
        <fullName evidence="1">CHK kinase-like domain-containing protein</fullName>
    </recommendedName>
</protein>
<evidence type="ECO:0000313" key="2">
    <source>
        <dbReference type="EMBL" id="ENN70583.1"/>
    </source>
</evidence>
<reference evidence="4" key="2">
    <citation type="submission" date="2024-08" db="UniProtKB">
        <authorList>
            <consortium name="EnsemblMetazoa"/>
        </authorList>
    </citation>
    <scope>IDENTIFICATION</scope>
</reference>
<dbReference type="KEGG" id="dpa:109545372"/>
<accession>N6SZC5</accession>
<evidence type="ECO:0000313" key="6">
    <source>
        <dbReference type="Proteomes" id="UP000030742"/>
    </source>
</evidence>
<proteinExistence type="predicted"/>
<dbReference type="EMBL" id="KB631579">
    <property type="protein sequence ID" value="ERL84458.1"/>
    <property type="molecule type" value="Genomic_DNA"/>
</dbReference>
<sequence length="403" mass="46477">MSENESVYRRLCNILPSLRSEYQHYTLQIDRNGTITTRLLSEFFTGTLTNKDSGEVTHIVIKVVPAFSFIKSYEEIYRNEVYLYSQIFDELNKFQKQKEVKDPITNLPNYLGGHSSANKEFIVLENLSIAGYKLYHGNECLTPEHLETIFKTYARFHALSFVYKHEYPDRFQQMANELVDIVKLLNGKELAQPIATAYSAAVNSFNAAADAEIIKKLRDVSNIREVAATGRAYDGDYACLIHGNCSMNNLMFKYSKSGDLEHIKMIDFQLAYISTPVHDLSYIFYSGASKADMDKLDYYLDLYYNTFASFVLELGANPKEIYPYEALKSEWKKYSVIGIAFGIIGWVKKLMNRDEVVNMYNQNMPRDIRIDSFRRQMLEICNGKPFTEQANAICRHAVEYGIF</sequence>
<dbReference type="InterPro" id="IPR011009">
    <property type="entry name" value="Kinase-like_dom_sf"/>
</dbReference>
<organism evidence="2">
    <name type="scientific">Dendroctonus ponderosae</name>
    <name type="common">Mountain pine beetle</name>
    <dbReference type="NCBI Taxonomy" id="77166"/>
    <lineage>
        <taxon>Eukaryota</taxon>
        <taxon>Metazoa</taxon>
        <taxon>Ecdysozoa</taxon>
        <taxon>Arthropoda</taxon>
        <taxon>Hexapoda</taxon>
        <taxon>Insecta</taxon>
        <taxon>Pterygota</taxon>
        <taxon>Neoptera</taxon>
        <taxon>Endopterygota</taxon>
        <taxon>Coleoptera</taxon>
        <taxon>Polyphaga</taxon>
        <taxon>Cucujiformia</taxon>
        <taxon>Curculionidae</taxon>
        <taxon>Scolytinae</taxon>
        <taxon>Dendroctonus</taxon>
    </lineage>
</organism>
<dbReference type="OrthoDB" id="8250698at2759"/>
<dbReference type="Proteomes" id="UP000019118">
    <property type="component" value="Unassembled WGS sequence"/>
</dbReference>
<dbReference type="SMART" id="SM00587">
    <property type="entry name" value="CHK"/>
    <property type="match status" value="1"/>
</dbReference>
<dbReference type="InterPro" id="IPR015897">
    <property type="entry name" value="CHK_kinase-like"/>
</dbReference>
<dbReference type="Gene3D" id="3.90.1200.10">
    <property type="match status" value="1"/>
</dbReference>
<evidence type="ECO:0000259" key="1">
    <source>
        <dbReference type="SMART" id="SM00587"/>
    </source>
</evidence>
<evidence type="ECO:0000313" key="4">
    <source>
        <dbReference type="EnsemblMetazoa" id="XP_019771595.1"/>
    </source>
</evidence>
<dbReference type="OMA" id="VTHIVIK"/>
<dbReference type="EMBL" id="KB741291">
    <property type="protein sequence ID" value="ENN70583.1"/>
    <property type="molecule type" value="Genomic_DNA"/>
</dbReference>
<keyword evidence="5" id="KW-1185">Reference proteome</keyword>